<dbReference type="InterPro" id="IPR000896">
    <property type="entry name" value="Hemocyanin/hexamerin_mid_dom"/>
</dbReference>
<dbReference type="InterPro" id="IPR005204">
    <property type="entry name" value="Hemocyanin_N"/>
</dbReference>
<gene>
    <name evidence="6" type="ORF">EVAR_70180_1</name>
</gene>
<dbReference type="GO" id="GO:0045735">
    <property type="term" value="F:nutrient reservoir activity"/>
    <property type="evidence" value="ECO:0007669"/>
    <property type="project" value="UniProtKB-KW"/>
</dbReference>
<dbReference type="OrthoDB" id="6371642at2759"/>
<keyword evidence="1" id="KW-0758">Storage protein</keyword>
<dbReference type="Gene3D" id="1.20.1370.10">
    <property type="entry name" value="Hemocyanin, N-terminal domain"/>
    <property type="match status" value="1"/>
</dbReference>
<organism evidence="6 7">
    <name type="scientific">Eumeta variegata</name>
    <name type="common">Bagworm moth</name>
    <name type="synonym">Eumeta japonica</name>
    <dbReference type="NCBI Taxonomy" id="151549"/>
    <lineage>
        <taxon>Eukaryota</taxon>
        <taxon>Metazoa</taxon>
        <taxon>Ecdysozoa</taxon>
        <taxon>Arthropoda</taxon>
        <taxon>Hexapoda</taxon>
        <taxon>Insecta</taxon>
        <taxon>Pterygota</taxon>
        <taxon>Neoptera</taxon>
        <taxon>Endopterygota</taxon>
        <taxon>Lepidoptera</taxon>
        <taxon>Glossata</taxon>
        <taxon>Ditrysia</taxon>
        <taxon>Tineoidea</taxon>
        <taxon>Psychidae</taxon>
        <taxon>Oiketicinae</taxon>
        <taxon>Eumeta</taxon>
    </lineage>
</organism>
<protein>
    <submittedName>
        <fullName evidence="6">Arylphorin subunit A4</fullName>
    </submittedName>
</protein>
<evidence type="ECO:0000256" key="1">
    <source>
        <dbReference type="ARBA" id="ARBA00022761"/>
    </source>
</evidence>
<dbReference type="AlphaFoldDB" id="A0A4C1SPJ0"/>
<feature type="signal peptide" evidence="3">
    <location>
        <begin position="1"/>
        <end position="16"/>
    </location>
</feature>
<dbReference type="PANTHER" id="PTHR11511">
    <property type="entry name" value="LARVAL STORAGE PROTEIN/PHENOLOXIDASE"/>
    <property type="match status" value="1"/>
</dbReference>
<evidence type="ECO:0000313" key="6">
    <source>
        <dbReference type="EMBL" id="GBP03148.1"/>
    </source>
</evidence>
<sequence>MKIAIALLAIVGLVAASSISKHEVKVADREYLQRQKFLFEIVYRVEDPLAFEEWIKLGKSFTFNKADYTGEFFGALVQTHLKQAYGLFNFFYYAKNFEVFQRNVAFARLHCNEGMFVYALTLAVIHRHDCQGLILPSIYEIFPQYFFNSKFVYEAEKFDYDVWSKYIMYEKEYKDILYQDYSELLQKP</sequence>
<evidence type="ECO:0000259" key="5">
    <source>
        <dbReference type="Pfam" id="PF03722"/>
    </source>
</evidence>
<name>A0A4C1SPJ0_EUMVA</name>
<dbReference type="SUPFAM" id="SSF48050">
    <property type="entry name" value="Hemocyanin, N-terminal domain"/>
    <property type="match status" value="1"/>
</dbReference>
<dbReference type="GO" id="GO:0005576">
    <property type="term" value="C:extracellular region"/>
    <property type="evidence" value="ECO:0007669"/>
    <property type="project" value="UniProtKB-ARBA"/>
</dbReference>
<dbReference type="Pfam" id="PF00372">
    <property type="entry name" value="Hemocyanin_M"/>
    <property type="match status" value="1"/>
</dbReference>
<comment type="caution">
    <text evidence="6">The sequence shown here is derived from an EMBL/GenBank/DDBJ whole genome shotgun (WGS) entry which is preliminary data.</text>
</comment>
<feature type="chain" id="PRO_5020040234" evidence="3">
    <location>
        <begin position="17"/>
        <end position="188"/>
    </location>
</feature>
<comment type="similarity">
    <text evidence="2">Belongs to the hemocyanin family.</text>
</comment>
<keyword evidence="7" id="KW-1185">Reference proteome</keyword>
<dbReference type="Pfam" id="PF03722">
    <property type="entry name" value="Hemocyanin_N"/>
    <property type="match status" value="1"/>
</dbReference>
<feature type="domain" description="Hemocyanin middle" evidence="4">
    <location>
        <begin position="138"/>
        <end position="185"/>
    </location>
</feature>
<reference evidence="6 7" key="1">
    <citation type="journal article" date="2019" name="Commun. Biol.">
        <title>The bagworm genome reveals a unique fibroin gene that provides high tensile strength.</title>
        <authorList>
            <person name="Kono N."/>
            <person name="Nakamura H."/>
            <person name="Ohtoshi R."/>
            <person name="Tomita M."/>
            <person name="Numata K."/>
            <person name="Arakawa K."/>
        </authorList>
    </citation>
    <scope>NUCLEOTIDE SEQUENCE [LARGE SCALE GENOMIC DNA]</scope>
</reference>
<feature type="domain" description="Hemocyanin N-terminal" evidence="5">
    <location>
        <begin position="70"/>
        <end position="132"/>
    </location>
</feature>
<evidence type="ECO:0000259" key="4">
    <source>
        <dbReference type="Pfam" id="PF00372"/>
    </source>
</evidence>
<keyword evidence="3" id="KW-0732">Signal</keyword>
<evidence type="ECO:0000313" key="7">
    <source>
        <dbReference type="Proteomes" id="UP000299102"/>
    </source>
</evidence>
<dbReference type="InterPro" id="IPR036697">
    <property type="entry name" value="Hemocyanin_N_sf"/>
</dbReference>
<evidence type="ECO:0000256" key="3">
    <source>
        <dbReference type="SAM" id="SignalP"/>
    </source>
</evidence>
<dbReference type="EMBL" id="BGZK01007267">
    <property type="protein sequence ID" value="GBP03148.1"/>
    <property type="molecule type" value="Genomic_DNA"/>
</dbReference>
<dbReference type="PANTHER" id="PTHR11511:SF5">
    <property type="entry name" value="FAT-BODY PROTEIN 1-RELATED"/>
    <property type="match status" value="1"/>
</dbReference>
<dbReference type="STRING" id="151549.A0A4C1SPJ0"/>
<accession>A0A4C1SPJ0</accession>
<dbReference type="InterPro" id="IPR013788">
    <property type="entry name" value="Hemocyanin/hexamerin"/>
</dbReference>
<evidence type="ECO:0000256" key="2">
    <source>
        <dbReference type="ARBA" id="ARBA00038082"/>
    </source>
</evidence>
<dbReference type="Proteomes" id="UP000299102">
    <property type="component" value="Unassembled WGS sequence"/>
</dbReference>
<proteinExistence type="inferred from homology"/>